<comment type="similarity">
    <text evidence="3">Belongs to the cation transport ATPase (P-type) (TC 3.A.3) family. Type IIIB subfamily.</text>
</comment>
<dbReference type="InterPro" id="IPR018303">
    <property type="entry name" value="ATPase_P-typ_P_site"/>
</dbReference>
<dbReference type="Gene3D" id="2.70.150.10">
    <property type="entry name" value="Calcium-transporting ATPase, cytoplasmic transduction domain A"/>
    <property type="match status" value="1"/>
</dbReference>
<keyword evidence="8" id="KW-0597">Phosphoprotein</keyword>
<dbReference type="InterPro" id="IPR059000">
    <property type="entry name" value="ATPase_P-type_domA"/>
</dbReference>
<dbReference type="EMBL" id="JAAAUY010001161">
    <property type="protein sequence ID" value="KAF9324066.1"/>
    <property type="molecule type" value="Genomic_DNA"/>
</dbReference>
<feature type="transmembrane region" description="Helical" evidence="17">
    <location>
        <begin position="853"/>
        <end position="879"/>
    </location>
</feature>
<keyword evidence="9 17" id="KW-0812">Transmembrane</keyword>
<dbReference type="GO" id="GO:0005524">
    <property type="term" value="F:ATP binding"/>
    <property type="evidence" value="ECO:0007669"/>
    <property type="project" value="UniProtKB-KW"/>
</dbReference>
<dbReference type="Proteomes" id="UP000696485">
    <property type="component" value="Unassembled WGS sequence"/>
</dbReference>
<evidence type="ECO:0000256" key="16">
    <source>
        <dbReference type="ARBA" id="ARBA00047295"/>
    </source>
</evidence>
<gene>
    <name evidence="21" type="ORF">BG006_000901</name>
</gene>
<evidence type="ECO:0000259" key="19">
    <source>
        <dbReference type="Pfam" id="PF00689"/>
    </source>
</evidence>
<keyword evidence="10" id="KW-0547">Nucleotide-binding</keyword>
<dbReference type="GO" id="GO:0015444">
    <property type="term" value="F:P-type magnesium transporter activity"/>
    <property type="evidence" value="ECO:0007669"/>
    <property type="project" value="UniProtKB-EC"/>
</dbReference>
<evidence type="ECO:0000256" key="11">
    <source>
        <dbReference type="ARBA" id="ARBA00022840"/>
    </source>
</evidence>
<dbReference type="SUPFAM" id="SSF81653">
    <property type="entry name" value="Calcium ATPase, transduction domain A"/>
    <property type="match status" value="1"/>
</dbReference>
<dbReference type="PANTHER" id="PTHR42861">
    <property type="entry name" value="CALCIUM-TRANSPORTING ATPASE"/>
    <property type="match status" value="1"/>
</dbReference>
<dbReference type="SFLD" id="SFLDS00003">
    <property type="entry name" value="Haloacid_Dehalogenase"/>
    <property type="match status" value="1"/>
</dbReference>
<evidence type="ECO:0000256" key="13">
    <source>
        <dbReference type="ARBA" id="ARBA00022989"/>
    </source>
</evidence>
<comment type="function">
    <text evidence="1">Mediates magnesium influx to the cytosol.</text>
</comment>
<keyword evidence="13 17" id="KW-1133">Transmembrane helix</keyword>
<dbReference type="InterPro" id="IPR004014">
    <property type="entry name" value="ATPase_P-typ_cation-transptr_N"/>
</dbReference>
<evidence type="ECO:0000256" key="7">
    <source>
        <dbReference type="ARBA" id="ARBA00022519"/>
    </source>
</evidence>
<keyword evidence="12" id="KW-0460">Magnesium</keyword>
<feature type="domain" description="Cation-transporting P-type ATPase C-terminal" evidence="19">
    <location>
        <begin position="810"/>
        <end position="981"/>
    </location>
</feature>
<feature type="transmembrane region" description="Helical" evidence="17">
    <location>
        <begin position="71"/>
        <end position="93"/>
    </location>
</feature>
<sequence length="991" mass="109239">MTSLSQAALDDKAIKVQMGYFGFGTNTSPVAPDDDYGHGLQPLNEEQVERALATHGKNIVKTSNDQTWYRILFGALIHPFNILLVILAVTSLISEDDVAGATIMFTMVAISALLRFWQEWKSASAAQALRSLASVMVTVIRRYSCPSDRDPTPEDVARMSNLIESDIKMEDLFPGDWVKLSAGDMIPADVIVLESTDLLVSEAGLTGESMPIEKFAEDSDAMARYKAAKNHPDAKKNSYEAMASDAIPMRSTAIDFSSAEPKVDMPKPSAYTVFKRSAKRSFFACFGIRRFESDESAGFNASQELDRSPTRCYMGTSVVSGSATVLVDKTGSDTFFGSMAKELSKKPTESAFQMGIRTVSWMLPMIVNSNLARGAYLLSRGKRCIVKNSDAIVNLGAMNILCTDKTGTLTNNKVVMARHLDFSGKLNIHPLQLAFLNARFQTGLKNPLDKAVIEYFSSELPEYDVVDPIGNGKQAKAPELSPAATALAQGFYKMDEIPFDFVRRRMTVVLKDMSDESCIMISKGAVDEMLSICNQIAIPTPLSSSTNSDSIVDEVTDEQIAVSVDLLVHPDLNQIQNLTLDMKGRVIEISKELNIEGLRVVAVGYRPLDRLKDEYGVADEREMVFAGLLAFLDPSKESTGPAIKELLSLGVEVKILTGDSAAVCRKVCQEIKLPLKSIVTSEDLIGLEDDQVADMAEGATIFAKLTPLQKSQVIRALKRRDHIVGFLGDGVNDAPALAEADVGIAVDAATDIAKDSANVILLEKSLDLIVEAVLLGRTTYGNTMKYIVMAISSNFGNVFSVLVASSWLPFLPMLPIHILAQNLLYDISQTAIPWDHMDPEFLQEPRRWSIRSILRFMVFIGPWSSIFDITTFLFMWFQFDIKNTEDPLKVLLFQTAWFTEGALSQTLVVHFIRTPKIPFIQSMAAWPLVAGSLIISGIVLVVPYIGPIANWLSLVHLPGIYYSYLVLALLCYCFVTQGAKMLYLYLFKAWF</sequence>
<evidence type="ECO:0000259" key="20">
    <source>
        <dbReference type="Pfam" id="PF00690"/>
    </source>
</evidence>
<dbReference type="InterPro" id="IPR001757">
    <property type="entry name" value="P_typ_ATPase"/>
</dbReference>
<evidence type="ECO:0000256" key="2">
    <source>
        <dbReference type="ARBA" id="ARBA00004429"/>
    </source>
</evidence>
<feature type="domain" description="P-type ATPase A" evidence="18">
    <location>
        <begin position="153"/>
        <end position="343"/>
    </location>
</feature>
<dbReference type="InterPro" id="IPR023298">
    <property type="entry name" value="ATPase_P-typ_TM_dom_sf"/>
</dbReference>
<dbReference type="Pfam" id="PF00690">
    <property type="entry name" value="Cation_ATPase_N"/>
    <property type="match status" value="1"/>
</dbReference>
<accession>A0A9P5SD13</accession>
<dbReference type="SFLD" id="SFLDF00027">
    <property type="entry name" value="p-type_atpase"/>
    <property type="match status" value="1"/>
</dbReference>
<dbReference type="GO" id="GO:0005886">
    <property type="term" value="C:plasma membrane"/>
    <property type="evidence" value="ECO:0007669"/>
    <property type="project" value="UniProtKB-SubCell"/>
</dbReference>
<dbReference type="SUPFAM" id="SSF56784">
    <property type="entry name" value="HAD-like"/>
    <property type="match status" value="1"/>
</dbReference>
<dbReference type="InterPro" id="IPR008250">
    <property type="entry name" value="ATPase_P-typ_transduc_dom_A_sf"/>
</dbReference>
<feature type="transmembrane region" description="Helical" evidence="17">
    <location>
        <begin position="891"/>
        <end position="912"/>
    </location>
</feature>
<dbReference type="PRINTS" id="PR01836">
    <property type="entry name" value="MGATPASE"/>
</dbReference>
<feature type="transmembrane region" description="Helical" evidence="17">
    <location>
        <begin position="961"/>
        <end position="986"/>
    </location>
</feature>
<evidence type="ECO:0000256" key="10">
    <source>
        <dbReference type="ARBA" id="ARBA00022741"/>
    </source>
</evidence>
<feature type="transmembrane region" description="Helical" evidence="17">
    <location>
        <begin position="99"/>
        <end position="117"/>
    </location>
</feature>
<evidence type="ECO:0000259" key="18">
    <source>
        <dbReference type="Pfam" id="PF00122"/>
    </source>
</evidence>
<evidence type="ECO:0000313" key="21">
    <source>
        <dbReference type="EMBL" id="KAF9324066.1"/>
    </source>
</evidence>
<organism evidence="21 22">
    <name type="scientific">Podila minutissima</name>
    <dbReference type="NCBI Taxonomy" id="64525"/>
    <lineage>
        <taxon>Eukaryota</taxon>
        <taxon>Fungi</taxon>
        <taxon>Fungi incertae sedis</taxon>
        <taxon>Mucoromycota</taxon>
        <taxon>Mortierellomycotina</taxon>
        <taxon>Mortierellomycetes</taxon>
        <taxon>Mortierellales</taxon>
        <taxon>Mortierellaceae</taxon>
        <taxon>Podila</taxon>
    </lineage>
</organism>
<evidence type="ECO:0000256" key="6">
    <source>
        <dbReference type="ARBA" id="ARBA00022475"/>
    </source>
</evidence>
<dbReference type="Pfam" id="PF13246">
    <property type="entry name" value="Cation_ATPase"/>
    <property type="match status" value="1"/>
</dbReference>
<evidence type="ECO:0000256" key="9">
    <source>
        <dbReference type="ARBA" id="ARBA00022692"/>
    </source>
</evidence>
<feature type="transmembrane region" description="Helical" evidence="17">
    <location>
        <begin position="924"/>
        <end position="946"/>
    </location>
</feature>
<dbReference type="NCBIfam" id="TIGR01494">
    <property type="entry name" value="ATPase_P-type"/>
    <property type="match status" value="1"/>
</dbReference>
<dbReference type="GO" id="GO:0016887">
    <property type="term" value="F:ATP hydrolysis activity"/>
    <property type="evidence" value="ECO:0007669"/>
    <property type="project" value="InterPro"/>
</dbReference>
<reference evidence="21" key="1">
    <citation type="journal article" date="2020" name="Fungal Divers.">
        <title>Resolving the Mortierellaceae phylogeny through synthesis of multi-gene phylogenetics and phylogenomics.</title>
        <authorList>
            <person name="Vandepol N."/>
            <person name="Liber J."/>
            <person name="Desiro A."/>
            <person name="Na H."/>
            <person name="Kennedy M."/>
            <person name="Barry K."/>
            <person name="Grigoriev I.V."/>
            <person name="Miller A.N."/>
            <person name="O'Donnell K."/>
            <person name="Stajich J.E."/>
            <person name="Bonito G."/>
        </authorList>
    </citation>
    <scope>NUCLEOTIDE SEQUENCE</scope>
    <source>
        <strain evidence="21">NVP1</strain>
    </source>
</reference>
<dbReference type="SFLD" id="SFLDG00002">
    <property type="entry name" value="C1.7:_P-type_atpase_like"/>
    <property type="match status" value="1"/>
</dbReference>
<protein>
    <recommendedName>
        <fullName evidence="5">Magnesium-transporting ATPase, P-type 1</fullName>
        <ecNumber evidence="4">7.2.2.14</ecNumber>
    </recommendedName>
    <alternativeName>
        <fullName evidence="15">Mg(2+) transport ATPase, P-type 1</fullName>
    </alternativeName>
</protein>
<comment type="caution">
    <text evidence="21">The sequence shown here is derived from an EMBL/GenBank/DDBJ whole genome shotgun (WGS) entry which is preliminary data.</text>
</comment>
<dbReference type="InterPro" id="IPR023299">
    <property type="entry name" value="ATPase_P-typ_cyto_dom_N"/>
</dbReference>
<evidence type="ECO:0000256" key="5">
    <source>
        <dbReference type="ARBA" id="ARBA00013555"/>
    </source>
</evidence>
<feature type="domain" description="Cation-transporting P-type ATPase N-terminal" evidence="20">
    <location>
        <begin position="43"/>
        <end position="91"/>
    </location>
</feature>
<keyword evidence="22" id="KW-1185">Reference proteome</keyword>
<dbReference type="InterPro" id="IPR044492">
    <property type="entry name" value="P_typ_ATPase_HD_dom"/>
</dbReference>
<evidence type="ECO:0000256" key="8">
    <source>
        <dbReference type="ARBA" id="ARBA00022553"/>
    </source>
</evidence>
<dbReference type="Pfam" id="PF00702">
    <property type="entry name" value="Hydrolase"/>
    <property type="match status" value="1"/>
</dbReference>
<comment type="subcellular location">
    <subcellularLocation>
        <location evidence="2">Cell inner membrane</location>
        <topology evidence="2">Multi-pass membrane protein</topology>
    </subcellularLocation>
</comment>
<dbReference type="SUPFAM" id="SSF81660">
    <property type="entry name" value="Metal cation-transporting ATPase, ATP-binding domain N"/>
    <property type="match status" value="1"/>
</dbReference>
<dbReference type="EC" id="7.2.2.14" evidence="4"/>
<dbReference type="InterPro" id="IPR006068">
    <property type="entry name" value="ATPase_P-typ_cation-transptr_C"/>
</dbReference>
<keyword evidence="6" id="KW-1003">Cell membrane</keyword>
<dbReference type="AlphaFoldDB" id="A0A9P5SD13"/>
<dbReference type="SUPFAM" id="SSF81665">
    <property type="entry name" value="Calcium ATPase, transmembrane domain M"/>
    <property type="match status" value="1"/>
</dbReference>
<comment type="catalytic activity">
    <reaction evidence="16">
        <text>Mg(2+)(out) + ATP + H2O = Mg(2+)(in) + ADP + phosphate + H(+)</text>
        <dbReference type="Rhea" id="RHEA:10260"/>
        <dbReference type="ChEBI" id="CHEBI:15377"/>
        <dbReference type="ChEBI" id="CHEBI:15378"/>
        <dbReference type="ChEBI" id="CHEBI:18420"/>
        <dbReference type="ChEBI" id="CHEBI:30616"/>
        <dbReference type="ChEBI" id="CHEBI:43474"/>
        <dbReference type="ChEBI" id="CHEBI:456216"/>
        <dbReference type="EC" id="7.2.2.14"/>
    </reaction>
</comment>
<evidence type="ECO:0000256" key="1">
    <source>
        <dbReference type="ARBA" id="ARBA00003954"/>
    </source>
</evidence>
<evidence type="ECO:0000256" key="3">
    <source>
        <dbReference type="ARBA" id="ARBA00008746"/>
    </source>
</evidence>
<name>A0A9P5SD13_9FUNG</name>
<evidence type="ECO:0000313" key="22">
    <source>
        <dbReference type="Proteomes" id="UP000696485"/>
    </source>
</evidence>
<proteinExistence type="inferred from homology"/>
<dbReference type="Gene3D" id="1.20.1110.10">
    <property type="entry name" value="Calcium-transporting ATPase, transmembrane domain"/>
    <property type="match status" value="1"/>
</dbReference>
<keyword evidence="11" id="KW-0067">ATP-binding</keyword>
<dbReference type="InterPro" id="IPR006415">
    <property type="entry name" value="P-type_ATPase_IIIB"/>
</dbReference>
<evidence type="ECO:0000256" key="14">
    <source>
        <dbReference type="ARBA" id="ARBA00023136"/>
    </source>
</evidence>
<dbReference type="Gene3D" id="3.40.1110.10">
    <property type="entry name" value="Calcium-transporting ATPase, cytoplasmic domain N"/>
    <property type="match status" value="1"/>
</dbReference>
<evidence type="ECO:0000256" key="15">
    <source>
        <dbReference type="ARBA" id="ARBA00029806"/>
    </source>
</evidence>
<evidence type="ECO:0000256" key="12">
    <source>
        <dbReference type="ARBA" id="ARBA00022842"/>
    </source>
</evidence>
<keyword evidence="7" id="KW-0997">Cell inner membrane</keyword>
<dbReference type="Pfam" id="PF00122">
    <property type="entry name" value="E1-E2_ATPase"/>
    <property type="match status" value="1"/>
</dbReference>
<keyword evidence="14 17" id="KW-0472">Membrane</keyword>
<dbReference type="Pfam" id="PF00689">
    <property type="entry name" value="Cation_ATPase_C"/>
    <property type="match status" value="1"/>
</dbReference>
<evidence type="ECO:0000256" key="17">
    <source>
        <dbReference type="SAM" id="Phobius"/>
    </source>
</evidence>
<dbReference type="PROSITE" id="PS00154">
    <property type="entry name" value="ATPASE_E1_E2"/>
    <property type="match status" value="1"/>
</dbReference>
<dbReference type="InterPro" id="IPR036412">
    <property type="entry name" value="HAD-like_sf"/>
</dbReference>
<evidence type="ECO:0000256" key="4">
    <source>
        <dbReference type="ARBA" id="ARBA00012786"/>
    </source>
</evidence>